<dbReference type="eggNOG" id="COG0456">
    <property type="taxonomic scope" value="Bacteria"/>
</dbReference>
<dbReference type="PROSITE" id="PS51186">
    <property type="entry name" value="GNAT"/>
    <property type="match status" value="1"/>
</dbReference>
<dbReference type="STRING" id="1824.SAMN05444423_108266"/>
<evidence type="ECO:0000313" key="3">
    <source>
        <dbReference type="Proteomes" id="UP000017048"/>
    </source>
</evidence>
<keyword evidence="3" id="KW-1185">Reference proteome</keyword>
<dbReference type="Pfam" id="PF00583">
    <property type="entry name" value="Acetyltransf_1"/>
    <property type="match status" value="1"/>
</dbReference>
<dbReference type="SUPFAM" id="SSF55729">
    <property type="entry name" value="Acyl-CoA N-acyltransferases (Nat)"/>
    <property type="match status" value="1"/>
</dbReference>
<dbReference type="AlphaFoldDB" id="U5EB25"/>
<accession>U5EB25</accession>
<dbReference type="Proteomes" id="UP000017048">
    <property type="component" value="Unassembled WGS sequence"/>
</dbReference>
<gene>
    <name evidence="2" type="ORF">NCAST_24_01660</name>
</gene>
<dbReference type="PANTHER" id="PTHR42791">
    <property type="entry name" value="GNAT FAMILY ACETYLTRANSFERASE"/>
    <property type="match status" value="1"/>
</dbReference>
<reference evidence="2 3" key="1">
    <citation type="journal article" date="2014" name="BMC Genomics">
        <title>Genome based analysis of type-I polyketide synthase and nonribosomal peptide synthetase gene clusters in seven strains of five representative Nocardia species.</title>
        <authorList>
            <person name="Komaki H."/>
            <person name="Ichikawa N."/>
            <person name="Hosoyama A."/>
            <person name="Takahashi-Nakaguchi A."/>
            <person name="Matsuzawa T."/>
            <person name="Suzuki K."/>
            <person name="Fujita N."/>
            <person name="Gonoi T."/>
        </authorList>
    </citation>
    <scope>NUCLEOTIDE SEQUENCE [LARGE SCALE GENOMIC DNA]</scope>
    <source>
        <strain evidence="2 3">NBRC 15531</strain>
    </source>
</reference>
<evidence type="ECO:0000259" key="1">
    <source>
        <dbReference type="PROSITE" id="PS51186"/>
    </source>
</evidence>
<comment type="caution">
    <text evidence="2">The sequence shown here is derived from an EMBL/GenBank/DDBJ whole genome shotgun (WGS) entry which is preliminary data.</text>
</comment>
<protein>
    <submittedName>
        <fullName evidence="2">Acetyltransferase</fullName>
    </submittedName>
</protein>
<dbReference type="InterPro" id="IPR016181">
    <property type="entry name" value="Acyl_CoA_acyltransferase"/>
</dbReference>
<dbReference type="RefSeq" id="WP_019047902.1">
    <property type="nucleotide sequence ID" value="NZ_BAFO02000024.1"/>
</dbReference>
<sequence>MAEPRRVRAAGPDDVRAAGDALGAAFQHDPVMSWILPDERRRATGLPRFFHTMAKHVFVPAAASDLAVDADGTVVGAALWTPPNHPEAGPAADLRMLPGLVRALGRRLGAGKTVGDLIRKHHPTTPHWYLAMLGTTPAARGGGYGHALLRARLDRVDAEGAAAYLESSNPDNIGYYERFGFTVTGEITIPGGPTLWPMWRAATA</sequence>
<dbReference type="InterPro" id="IPR000182">
    <property type="entry name" value="GNAT_dom"/>
</dbReference>
<dbReference type="OrthoDB" id="7057833at2"/>
<dbReference type="PANTHER" id="PTHR42791:SF1">
    <property type="entry name" value="N-ACETYLTRANSFERASE DOMAIN-CONTAINING PROTEIN"/>
    <property type="match status" value="1"/>
</dbReference>
<organism evidence="2 3">
    <name type="scientific">Nocardia asteroides NBRC 15531</name>
    <dbReference type="NCBI Taxonomy" id="1110697"/>
    <lineage>
        <taxon>Bacteria</taxon>
        <taxon>Bacillati</taxon>
        <taxon>Actinomycetota</taxon>
        <taxon>Actinomycetes</taxon>
        <taxon>Mycobacteriales</taxon>
        <taxon>Nocardiaceae</taxon>
        <taxon>Nocardia</taxon>
    </lineage>
</organism>
<feature type="domain" description="N-acetyltransferase" evidence="1">
    <location>
        <begin position="5"/>
        <end position="203"/>
    </location>
</feature>
<name>U5EB25_NOCAS</name>
<evidence type="ECO:0000313" key="2">
    <source>
        <dbReference type="EMBL" id="GAD84560.1"/>
    </source>
</evidence>
<dbReference type="GeneID" id="91518485"/>
<dbReference type="Gene3D" id="3.40.630.30">
    <property type="match status" value="1"/>
</dbReference>
<proteinExistence type="predicted"/>
<dbReference type="GO" id="GO:0016747">
    <property type="term" value="F:acyltransferase activity, transferring groups other than amino-acyl groups"/>
    <property type="evidence" value="ECO:0007669"/>
    <property type="project" value="InterPro"/>
</dbReference>
<dbReference type="InterPro" id="IPR052523">
    <property type="entry name" value="Trichothecene_AcTrans"/>
</dbReference>
<dbReference type="EMBL" id="BAFO02000024">
    <property type="protein sequence ID" value="GAD84560.1"/>
    <property type="molecule type" value="Genomic_DNA"/>
</dbReference>
<dbReference type="CDD" id="cd04301">
    <property type="entry name" value="NAT_SF"/>
    <property type="match status" value="1"/>
</dbReference>